<keyword evidence="3" id="KW-1185">Reference proteome</keyword>
<comment type="caution">
    <text evidence="2">The sequence shown here is derived from an EMBL/GenBank/DDBJ whole genome shotgun (WGS) entry which is preliminary data.</text>
</comment>
<keyword evidence="1" id="KW-0472">Membrane</keyword>
<dbReference type="Proteomes" id="UP001519288">
    <property type="component" value="Unassembled WGS sequence"/>
</dbReference>
<feature type="transmembrane region" description="Helical" evidence="1">
    <location>
        <begin position="179"/>
        <end position="195"/>
    </location>
</feature>
<reference evidence="2 3" key="1">
    <citation type="submission" date="2021-03" db="EMBL/GenBank/DDBJ databases">
        <title>Genomic Encyclopedia of Type Strains, Phase IV (KMG-IV): sequencing the most valuable type-strain genomes for metagenomic binning, comparative biology and taxonomic classification.</title>
        <authorList>
            <person name="Goeker M."/>
        </authorList>
    </citation>
    <scope>NUCLEOTIDE SEQUENCE [LARGE SCALE GENOMIC DNA]</scope>
    <source>
        <strain evidence="2 3">DSM 26806</strain>
    </source>
</reference>
<feature type="transmembrane region" description="Helical" evidence="1">
    <location>
        <begin position="48"/>
        <end position="65"/>
    </location>
</feature>
<accession>A0ABS4JE57</accession>
<protein>
    <submittedName>
        <fullName evidence="2">Uncharacterized protein</fullName>
    </submittedName>
</protein>
<feature type="transmembrane region" description="Helical" evidence="1">
    <location>
        <begin position="72"/>
        <end position="90"/>
    </location>
</feature>
<proteinExistence type="predicted"/>
<evidence type="ECO:0000313" key="3">
    <source>
        <dbReference type="Proteomes" id="UP001519288"/>
    </source>
</evidence>
<dbReference type="RefSeq" id="WP_209859674.1">
    <property type="nucleotide sequence ID" value="NZ_JAGGLD010000001.1"/>
</dbReference>
<feature type="transmembrane region" description="Helical" evidence="1">
    <location>
        <begin position="102"/>
        <end position="121"/>
    </location>
</feature>
<sequence length="200" mass="22881">MKKTNKSQSLIVCLVFGVILGIISKYLDTISITDGKKWDTVLSYFGDLFTRVGIWIFIATIIATFSKTKISAAGNTFIFFIGVLISYYLYSTYLFGFFPTRYFISWFIIAIISPLLALIAWEAKNNVRLSYILPALPMGILLKYSIGIGLFYIYLNYIEELIMYLIICIVYYKQPKQMVAIVILSIIIAFFVKQIDLSPL</sequence>
<organism evidence="2 3">
    <name type="scientific">Paenibacillus shirakamiensis</name>
    <dbReference type="NCBI Taxonomy" id="1265935"/>
    <lineage>
        <taxon>Bacteria</taxon>
        <taxon>Bacillati</taxon>
        <taxon>Bacillota</taxon>
        <taxon>Bacilli</taxon>
        <taxon>Bacillales</taxon>
        <taxon>Paenibacillaceae</taxon>
        <taxon>Paenibacillus</taxon>
    </lineage>
</organism>
<dbReference type="EMBL" id="JAGGLD010000001">
    <property type="protein sequence ID" value="MBP1999978.1"/>
    <property type="molecule type" value="Genomic_DNA"/>
</dbReference>
<evidence type="ECO:0000256" key="1">
    <source>
        <dbReference type="SAM" id="Phobius"/>
    </source>
</evidence>
<name>A0ABS4JE57_9BACL</name>
<gene>
    <name evidence="2" type="ORF">J2Z69_000997</name>
</gene>
<keyword evidence="1" id="KW-1133">Transmembrane helix</keyword>
<keyword evidence="1" id="KW-0812">Transmembrane</keyword>
<evidence type="ECO:0000313" key="2">
    <source>
        <dbReference type="EMBL" id="MBP1999978.1"/>
    </source>
</evidence>